<organism evidence="2 3">
    <name type="scientific">Plasmodium gonderi</name>
    <dbReference type="NCBI Taxonomy" id="77519"/>
    <lineage>
        <taxon>Eukaryota</taxon>
        <taxon>Sar</taxon>
        <taxon>Alveolata</taxon>
        <taxon>Apicomplexa</taxon>
        <taxon>Aconoidasida</taxon>
        <taxon>Haemosporida</taxon>
        <taxon>Plasmodiidae</taxon>
        <taxon>Plasmodium</taxon>
        <taxon>Plasmodium (Plasmodium)</taxon>
    </lineage>
</organism>
<reference evidence="3" key="1">
    <citation type="submission" date="2017-04" db="EMBL/GenBank/DDBJ databases">
        <title>Plasmodium gonderi genome.</title>
        <authorList>
            <person name="Arisue N."/>
            <person name="Honma H."/>
            <person name="Kawai S."/>
            <person name="Tougan T."/>
            <person name="Tanabe K."/>
            <person name="Horii T."/>
        </authorList>
    </citation>
    <scope>NUCLEOTIDE SEQUENCE [LARGE SCALE GENOMIC DNA]</scope>
    <source>
        <strain evidence="3">ATCC 30045</strain>
    </source>
</reference>
<keyword evidence="1" id="KW-1133">Transmembrane helix</keyword>
<dbReference type="OrthoDB" id="384422at2759"/>
<dbReference type="Proteomes" id="UP000195521">
    <property type="component" value="Unassembled WGS sequence"/>
</dbReference>
<comment type="caution">
    <text evidence="2">The sequence shown here is derived from an EMBL/GenBank/DDBJ whole genome shotgun (WGS) entry which is preliminary data.</text>
</comment>
<dbReference type="RefSeq" id="XP_028546844.1">
    <property type="nucleotide sequence ID" value="XM_028691043.1"/>
</dbReference>
<evidence type="ECO:0000313" key="3">
    <source>
        <dbReference type="Proteomes" id="UP000195521"/>
    </source>
</evidence>
<gene>
    <name evidence="2" type="ORF">PGO_001965</name>
</gene>
<feature type="transmembrane region" description="Helical" evidence="1">
    <location>
        <begin position="805"/>
        <end position="828"/>
    </location>
</feature>
<dbReference type="EMBL" id="BDQF01000202">
    <property type="protein sequence ID" value="GAW84255.1"/>
    <property type="molecule type" value="Genomic_DNA"/>
</dbReference>
<sequence length="881" mass="104716">MDDNTSTLLSTFLNIKSKHTHKSGLHQLYKKFDEVKAQNDTYNNICIEEKDAFKKTIMFNKSIVDVCKHLGSIMSVLYKICDGHYGINSNNCYDYLIYWLYGKLEEKEYNVFNVQWIYNKFKQFITYENSSNGKKYKLDEKLLTVLDIKLLKNMKTLRDFVEYYDDIKDALNDNSSNINQYCTYVKHIFEIYKNMMEYNNLSLNKPFKDELNYFHEKINNDNINIIKNICTNNVETSNWNVDNVQFYTLKEESIPEIGKEKKEIGDKNYSVNVGLNYNLFYDLVDYQNVEKIVEENKDRYIVFTKECNGSNKITITDDNKNLIEICKTFIKYFLHLYHDSIRKSSNEYKHFGYLNYWLNKKLRNVGKSVKDFIEFLDKQVTLTYSESINYLNFKKEAYHMNDDVYTKMNILYNLHDKYNKIINNEIKPNECLEYAKNSLEEFNKGVNKFYQTKCLKLYDALKDFRAKYNNALNKKSNCKDPGLHLIPQIKTLEEKEKEESINKALETCKNLQIQTIDVVPKRNNRFEDILESFPSHKIYQKLNRKKIDVNICTKYCENVINSNYNDSNINILCALIASNLKGLSSMNDLEGNYDKRCAYFTYWTYYIIMNKYNSPSNYFNENSVINNLNSVIVNSNNDLSRNDKHCLFYLDGNINEWIEEKDLHDYFENFNSFSAINTESHNILEYCKYLEYISSLYKTYLIRCCTCFNYPTFNCLNNCPKYFKCDKNYHPHKLLSYLKCEHITSAENAEQMFKYVTIDSNVLNETQELSSRIVQEIPQNITIDYVEKIQYIPLHIHKTLPYDTFYFLVLMSSSFLGLFFVFFILYKFTPLGSRLHKRAIKKKIVVQNIQGKPNKKLDYNYSHNKVLDKSNKRIRIAYNSS</sequence>
<keyword evidence="1" id="KW-0812">Transmembrane</keyword>
<dbReference type="Pfam" id="PF05795">
    <property type="entry name" value="Plasmodium_Vir"/>
    <property type="match status" value="3"/>
</dbReference>
<dbReference type="InterPro" id="IPR008780">
    <property type="entry name" value="Plasmodium_Vir"/>
</dbReference>
<name>A0A1Y1JS16_PLAGO</name>
<keyword evidence="1" id="KW-0472">Membrane</keyword>
<accession>A0A1Y1JS16</accession>
<keyword evidence="3" id="KW-1185">Reference proteome</keyword>
<evidence type="ECO:0000313" key="2">
    <source>
        <dbReference type="EMBL" id="GAW84255.1"/>
    </source>
</evidence>
<protein>
    <submittedName>
        <fullName evidence="2">Variable surface protein</fullName>
    </submittedName>
</protein>
<dbReference type="AlphaFoldDB" id="A0A1Y1JS16"/>
<evidence type="ECO:0000256" key="1">
    <source>
        <dbReference type="SAM" id="Phobius"/>
    </source>
</evidence>
<proteinExistence type="predicted"/>
<dbReference type="GeneID" id="39745063"/>